<evidence type="ECO:0000313" key="2">
    <source>
        <dbReference type="Proteomes" id="UP000176287"/>
    </source>
</evidence>
<dbReference type="Proteomes" id="UP000176287">
    <property type="component" value="Unassembled WGS sequence"/>
</dbReference>
<accession>A0A1G2CGJ5</accession>
<gene>
    <name evidence="1" type="ORF">A3B13_01775</name>
</gene>
<proteinExistence type="predicted"/>
<organism evidence="1 2">
    <name type="scientific">Candidatus Liptonbacteria bacterium RIFCSPLOWO2_01_FULL_45_15</name>
    <dbReference type="NCBI Taxonomy" id="1798649"/>
    <lineage>
        <taxon>Bacteria</taxon>
        <taxon>Candidatus Liptoniibacteriota</taxon>
    </lineage>
</organism>
<sequence length="201" mass="22811">MRIKQKNMEKEKFEKLIKKVEVMKKSGSVDLSTEEDLSLAVMNLISLEEHFFFTGEKTGKSEYFDFMDEIRTLRKELLAKMIDKHEGETWCISKHLLATTMRLMEVGTKLYSDGKKEEAKEIFDKSYKTYSLFWAVRLKLLDVRGFSAKGGSPSSVAKPLRRTGASGGKQVAAADLSAQAGKPWTYSDIVDKLVDCCDESR</sequence>
<evidence type="ECO:0000313" key="1">
    <source>
        <dbReference type="EMBL" id="OGZ00519.1"/>
    </source>
</evidence>
<dbReference type="AlphaFoldDB" id="A0A1G2CGJ5"/>
<protein>
    <submittedName>
        <fullName evidence="1">Uncharacterized protein</fullName>
    </submittedName>
</protein>
<reference evidence="1 2" key="1">
    <citation type="journal article" date="2016" name="Nat. Commun.">
        <title>Thousands of microbial genomes shed light on interconnected biogeochemical processes in an aquifer system.</title>
        <authorList>
            <person name="Anantharaman K."/>
            <person name="Brown C.T."/>
            <person name="Hug L.A."/>
            <person name="Sharon I."/>
            <person name="Castelle C.J."/>
            <person name="Probst A.J."/>
            <person name="Thomas B.C."/>
            <person name="Singh A."/>
            <person name="Wilkins M.J."/>
            <person name="Karaoz U."/>
            <person name="Brodie E.L."/>
            <person name="Williams K.H."/>
            <person name="Hubbard S.S."/>
            <person name="Banfield J.F."/>
        </authorList>
    </citation>
    <scope>NUCLEOTIDE SEQUENCE [LARGE SCALE GENOMIC DNA]</scope>
</reference>
<dbReference type="STRING" id="1798649.A3B13_01775"/>
<comment type="caution">
    <text evidence="1">The sequence shown here is derived from an EMBL/GenBank/DDBJ whole genome shotgun (WGS) entry which is preliminary data.</text>
</comment>
<name>A0A1G2CGJ5_9BACT</name>
<dbReference type="EMBL" id="MHKZ01000019">
    <property type="protein sequence ID" value="OGZ00519.1"/>
    <property type="molecule type" value="Genomic_DNA"/>
</dbReference>